<keyword evidence="1" id="KW-0472">Membrane</keyword>
<dbReference type="AlphaFoldDB" id="A0AAU2VNM5"/>
<name>A0AAU2VNM5_9ACTN</name>
<keyword evidence="1" id="KW-1133">Transmembrane helix</keyword>
<accession>A0AAU2VNM5</accession>
<organism evidence="3">
    <name type="scientific">Streptomyces sp. NBC_00008</name>
    <dbReference type="NCBI Taxonomy" id="2903610"/>
    <lineage>
        <taxon>Bacteria</taxon>
        <taxon>Bacillati</taxon>
        <taxon>Actinomycetota</taxon>
        <taxon>Actinomycetes</taxon>
        <taxon>Kitasatosporales</taxon>
        <taxon>Streptomycetaceae</taxon>
        <taxon>Streptomyces</taxon>
    </lineage>
</organism>
<dbReference type="InterPro" id="IPR012495">
    <property type="entry name" value="TadE-like_dom"/>
</dbReference>
<evidence type="ECO:0000256" key="1">
    <source>
        <dbReference type="SAM" id="Phobius"/>
    </source>
</evidence>
<evidence type="ECO:0000313" key="3">
    <source>
        <dbReference type="EMBL" id="WTW69115.1"/>
    </source>
</evidence>
<dbReference type="Pfam" id="PF07811">
    <property type="entry name" value="TadE"/>
    <property type="match status" value="1"/>
</dbReference>
<feature type="transmembrane region" description="Helical" evidence="1">
    <location>
        <begin position="20"/>
        <end position="41"/>
    </location>
</feature>
<feature type="domain" description="TadE-like" evidence="2">
    <location>
        <begin position="13"/>
        <end position="55"/>
    </location>
</feature>
<proteinExistence type="predicted"/>
<gene>
    <name evidence="3" type="ORF">OG398_12975</name>
</gene>
<keyword evidence="1" id="KW-0812">Transmembrane</keyword>
<reference evidence="3" key="1">
    <citation type="submission" date="2022-10" db="EMBL/GenBank/DDBJ databases">
        <title>The complete genomes of actinobacterial strains from the NBC collection.</title>
        <authorList>
            <person name="Joergensen T.S."/>
            <person name="Alvarez Arevalo M."/>
            <person name="Sterndorff E.B."/>
            <person name="Faurdal D."/>
            <person name="Vuksanovic O."/>
            <person name="Mourched A.-S."/>
            <person name="Charusanti P."/>
            <person name="Shaw S."/>
            <person name="Blin K."/>
            <person name="Weber T."/>
        </authorList>
    </citation>
    <scope>NUCLEOTIDE SEQUENCE</scope>
    <source>
        <strain evidence="3">NBC_00008</strain>
    </source>
</reference>
<evidence type="ECO:0000259" key="2">
    <source>
        <dbReference type="Pfam" id="PF07811"/>
    </source>
</evidence>
<dbReference type="EMBL" id="CP108313">
    <property type="protein sequence ID" value="WTW69115.1"/>
    <property type="molecule type" value="Genomic_DNA"/>
</dbReference>
<protein>
    <submittedName>
        <fullName evidence="3">Pilus assembly protein</fullName>
    </submittedName>
</protein>
<sequence length="124" mass="12759">MTGNRRGSRRERGQVAIEYLGFIPLLLLVGLCAIQLGIAAYTVNQAGTAARVAARTAGQDDPTAGSPEQAGASAISGWLADGLSWGSSSGTDDVTYTAHVEIPSIIPGLDSLGQATRSSTMPRD</sequence>